<accession>A0ACC1YJ54</accession>
<evidence type="ECO:0000313" key="2">
    <source>
        <dbReference type="Proteomes" id="UP001164539"/>
    </source>
</evidence>
<dbReference type="EMBL" id="CM051396">
    <property type="protein sequence ID" value="KAJ4723725.1"/>
    <property type="molecule type" value="Genomic_DNA"/>
</dbReference>
<comment type="caution">
    <text evidence="1">The sequence shown here is derived from an EMBL/GenBank/DDBJ whole genome shotgun (WGS) entry which is preliminary data.</text>
</comment>
<proteinExistence type="predicted"/>
<gene>
    <name evidence="1" type="ORF">OWV82_007061</name>
</gene>
<dbReference type="Proteomes" id="UP001164539">
    <property type="component" value="Chromosome 3"/>
</dbReference>
<sequence>MATAFSSSSSANYHVFLSFRGEDTRDKFTSHLFKELSERKKLKTFFDEDIKKGESISADLLNSIEGSRVSVVIFSEHYGDSKWCLDELVKILECKERNGQIVIPVFYNVHPSDVKEQKGRFGKAFEDNAKKFKKNSKRVQKWRDVLKETSLLAGHESAKIRSDAKLVDVIAKDILQKLEQIIVPIYTKGLIGIGSRINRVESLLDIGKSDFRIVGIWGRGGTGKTTIVEALFNQNLGEFESKLFVANVREKSEKIGLKNLQKEILSHLLEDNVEVGSRNIPKYIKDKLRNKKVFIVLDDVNELWQLEYLAGGLDRFGSGSRVIITTRDKRILDKFGVDRTYEVEALNHNESLMHFYNIAFSQKQRLRELIMLSMKVVDYAKGNPLVLKVLGSFFYEKSKPNWEKALTYLGQTPDADIYSILKFSYDELNRKTQDIFLDIVRFVSGDDEDHLKSFFDDPCLRDKDRCANVGLSDRDHHTCVPFDFLVDSKERPRGGRVNVKYCGVCPINAHPMETKPNSFTINALPTTEEECRKLHVGAHDEAGTSGNAPGNRSFDESDEEEINAPREQSNWFLSQIFGKTRNLVVAGGLTAFAFGLSFYSKRAVGGTNELQVSNLKSKKSSKSPEESKPL</sequence>
<keyword evidence="2" id="KW-1185">Reference proteome</keyword>
<evidence type="ECO:0000313" key="1">
    <source>
        <dbReference type="EMBL" id="KAJ4723725.1"/>
    </source>
</evidence>
<reference evidence="1 2" key="1">
    <citation type="journal article" date="2023" name="Science">
        <title>Complex scaffold remodeling in plant triterpene biosynthesis.</title>
        <authorList>
            <person name="De La Pena R."/>
            <person name="Hodgson H."/>
            <person name="Liu J.C."/>
            <person name="Stephenson M.J."/>
            <person name="Martin A.C."/>
            <person name="Owen C."/>
            <person name="Harkess A."/>
            <person name="Leebens-Mack J."/>
            <person name="Jimenez L.E."/>
            <person name="Osbourn A."/>
            <person name="Sattely E.S."/>
        </authorList>
    </citation>
    <scope>NUCLEOTIDE SEQUENCE [LARGE SCALE GENOMIC DNA]</scope>
    <source>
        <strain evidence="2">cv. JPN11</strain>
        <tissue evidence="1">Leaf</tissue>
    </source>
</reference>
<protein>
    <submittedName>
        <fullName evidence="1">Disease resistance protein (TIR-NBS-LRR class)</fullName>
    </submittedName>
</protein>
<name>A0ACC1YJ54_MELAZ</name>
<organism evidence="1 2">
    <name type="scientific">Melia azedarach</name>
    <name type="common">Chinaberry tree</name>
    <dbReference type="NCBI Taxonomy" id="155640"/>
    <lineage>
        <taxon>Eukaryota</taxon>
        <taxon>Viridiplantae</taxon>
        <taxon>Streptophyta</taxon>
        <taxon>Embryophyta</taxon>
        <taxon>Tracheophyta</taxon>
        <taxon>Spermatophyta</taxon>
        <taxon>Magnoliopsida</taxon>
        <taxon>eudicotyledons</taxon>
        <taxon>Gunneridae</taxon>
        <taxon>Pentapetalae</taxon>
        <taxon>rosids</taxon>
        <taxon>malvids</taxon>
        <taxon>Sapindales</taxon>
        <taxon>Meliaceae</taxon>
        <taxon>Melia</taxon>
    </lineage>
</organism>